<reference evidence="2 3" key="1">
    <citation type="submission" date="2016-10" db="EMBL/GenBank/DDBJ databases">
        <authorList>
            <person name="de Groot N.N."/>
        </authorList>
    </citation>
    <scope>NUCLEOTIDE SEQUENCE [LARGE SCALE GENOMIC DNA]</scope>
    <source>
        <strain evidence="2 3">CGMCC 4.2023</strain>
    </source>
</reference>
<evidence type="ECO:0000256" key="1">
    <source>
        <dbReference type="SAM" id="MobiDB-lite"/>
    </source>
</evidence>
<organism evidence="2 3">
    <name type="scientific">Actinacidiphila yanglinensis</name>
    <dbReference type="NCBI Taxonomy" id="310779"/>
    <lineage>
        <taxon>Bacteria</taxon>
        <taxon>Bacillati</taxon>
        <taxon>Actinomycetota</taxon>
        <taxon>Actinomycetes</taxon>
        <taxon>Kitasatosporales</taxon>
        <taxon>Streptomycetaceae</taxon>
        <taxon>Actinacidiphila</taxon>
    </lineage>
</organism>
<evidence type="ECO:0008006" key="4">
    <source>
        <dbReference type="Google" id="ProtNLM"/>
    </source>
</evidence>
<dbReference type="OrthoDB" id="4320263at2"/>
<feature type="region of interest" description="Disordered" evidence="1">
    <location>
        <begin position="64"/>
        <end position="95"/>
    </location>
</feature>
<feature type="compositionally biased region" description="Low complexity" evidence="1">
    <location>
        <begin position="86"/>
        <end position="95"/>
    </location>
</feature>
<gene>
    <name evidence="2" type="ORF">SAMN05216223_11861</name>
</gene>
<protein>
    <recommendedName>
        <fullName evidence="4">DUF5133 domain-containing protein</fullName>
    </recommendedName>
</protein>
<dbReference type="Pfam" id="PF17196">
    <property type="entry name" value="DUF5133"/>
    <property type="match status" value="1"/>
</dbReference>
<evidence type="ECO:0000313" key="3">
    <source>
        <dbReference type="Proteomes" id="UP000236754"/>
    </source>
</evidence>
<proteinExistence type="predicted"/>
<dbReference type="EMBL" id="FNVU01000018">
    <property type="protein sequence ID" value="SEG87231.1"/>
    <property type="molecule type" value="Genomic_DNA"/>
</dbReference>
<dbReference type="AlphaFoldDB" id="A0A1H6DPT7"/>
<dbReference type="Proteomes" id="UP000236754">
    <property type="component" value="Unassembled WGS sequence"/>
</dbReference>
<accession>A0A1H6DPT7</accession>
<dbReference type="RefSeq" id="WP_160145146.1">
    <property type="nucleotide sequence ID" value="NZ_FNVU01000018.1"/>
</dbReference>
<dbReference type="InterPro" id="IPR033457">
    <property type="entry name" value="DUF5133"/>
</dbReference>
<evidence type="ECO:0000313" key="2">
    <source>
        <dbReference type="EMBL" id="SEG87231.1"/>
    </source>
</evidence>
<name>A0A1H6DPT7_9ACTN</name>
<sequence>MIVPDRVVLQLAVEQYLALAAGTVDTELAGLRLHSAAYTLCVLTGTSTAEEALDEVRRLYPDLTWQHTGAREPSVPPDGPDGPDGSDGLDWGTPS</sequence>
<keyword evidence="3" id="KW-1185">Reference proteome</keyword>